<feature type="region of interest" description="Disordered" evidence="1">
    <location>
        <begin position="1"/>
        <end position="22"/>
    </location>
</feature>
<evidence type="ECO:0000256" key="1">
    <source>
        <dbReference type="SAM" id="MobiDB-lite"/>
    </source>
</evidence>
<keyword evidence="5" id="KW-1185">Reference proteome</keyword>
<comment type="caution">
    <text evidence="2">The sequence shown here is derived from an EMBL/GenBank/DDBJ whole genome shotgun (WGS) entry which is preliminary data.</text>
</comment>
<dbReference type="AlphaFoldDB" id="A0A815KEW9"/>
<reference evidence="2" key="1">
    <citation type="submission" date="2021-02" db="EMBL/GenBank/DDBJ databases">
        <authorList>
            <person name="Nowell W R."/>
        </authorList>
    </citation>
    <scope>NUCLEOTIDE SEQUENCE</scope>
</reference>
<evidence type="ECO:0000313" key="3">
    <source>
        <dbReference type="EMBL" id="CAF1619946.1"/>
    </source>
</evidence>
<name>A0A815KEW9_9BILA</name>
<dbReference type="InterPro" id="IPR013083">
    <property type="entry name" value="Znf_RING/FYVE/PHD"/>
</dbReference>
<proteinExistence type="predicted"/>
<evidence type="ECO:0000313" key="2">
    <source>
        <dbReference type="EMBL" id="CAF1390181.1"/>
    </source>
</evidence>
<dbReference type="EMBL" id="CAJNOH010005130">
    <property type="protein sequence ID" value="CAF1390181.1"/>
    <property type="molecule type" value="Genomic_DNA"/>
</dbReference>
<accession>A0A815KEW9</accession>
<organism evidence="2 4">
    <name type="scientific">Rotaria sordida</name>
    <dbReference type="NCBI Taxonomy" id="392033"/>
    <lineage>
        <taxon>Eukaryota</taxon>
        <taxon>Metazoa</taxon>
        <taxon>Spiralia</taxon>
        <taxon>Gnathifera</taxon>
        <taxon>Rotifera</taxon>
        <taxon>Eurotatoria</taxon>
        <taxon>Bdelloidea</taxon>
        <taxon>Philodinida</taxon>
        <taxon>Philodinidae</taxon>
        <taxon>Rotaria</taxon>
    </lineage>
</organism>
<evidence type="ECO:0008006" key="6">
    <source>
        <dbReference type="Google" id="ProtNLM"/>
    </source>
</evidence>
<feature type="compositionally biased region" description="Basic and acidic residues" evidence="1">
    <location>
        <begin position="12"/>
        <end position="22"/>
    </location>
</feature>
<evidence type="ECO:0000313" key="4">
    <source>
        <dbReference type="Proteomes" id="UP000663854"/>
    </source>
</evidence>
<dbReference type="SUPFAM" id="SSF57850">
    <property type="entry name" value="RING/U-box"/>
    <property type="match status" value="1"/>
</dbReference>
<evidence type="ECO:0000313" key="5">
    <source>
        <dbReference type="Proteomes" id="UP000663870"/>
    </source>
</evidence>
<gene>
    <name evidence="3" type="ORF">JXQ802_LOCUS50468</name>
    <name evidence="2" type="ORF">PYM288_LOCUS34299</name>
</gene>
<feature type="compositionally biased region" description="Polar residues" evidence="1">
    <location>
        <begin position="1"/>
        <end position="11"/>
    </location>
</feature>
<protein>
    <recommendedName>
        <fullName evidence="6">RING-type domain-containing protein</fullName>
    </recommendedName>
</protein>
<dbReference type="Proteomes" id="UP000663870">
    <property type="component" value="Unassembled WGS sequence"/>
</dbReference>
<dbReference type="Proteomes" id="UP000663854">
    <property type="component" value="Unassembled WGS sequence"/>
</dbReference>
<dbReference type="EMBL" id="CAJNOL010006612">
    <property type="protein sequence ID" value="CAF1619946.1"/>
    <property type="molecule type" value="Genomic_DNA"/>
</dbReference>
<sequence>MVTSSQSSIKSRSNDDECKKEKLTIDDRNRSTNSTLSNPCALCLTDEKQLACIPCGHSLRLCPICRREISAFARIYI</sequence>
<dbReference type="Gene3D" id="3.30.40.10">
    <property type="entry name" value="Zinc/RING finger domain, C3HC4 (zinc finger)"/>
    <property type="match status" value="1"/>
</dbReference>